<dbReference type="STRING" id="2656787.A0A370U2K5"/>
<name>A0A370U2K5_9HELO</name>
<evidence type="ECO:0000313" key="4">
    <source>
        <dbReference type="EMBL" id="RDL42014.1"/>
    </source>
</evidence>
<dbReference type="Pfam" id="PF11817">
    <property type="entry name" value="Foie-gras_1"/>
    <property type="match status" value="1"/>
</dbReference>
<dbReference type="OrthoDB" id="6278596at2759"/>
<dbReference type="EMBL" id="NPIC01000001">
    <property type="protein sequence ID" value="RDL42014.1"/>
    <property type="molecule type" value="Genomic_DNA"/>
</dbReference>
<evidence type="ECO:0000256" key="1">
    <source>
        <dbReference type="SAM" id="MobiDB-lite"/>
    </source>
</evidence>
<protein>
    <recommendedName>
        <fullName evidence="6">Trafficking protein particle complex subunit 11 domain-containing protein</fullName>
    </recommendedName>
</protein>
<dbReference type="InterPro" id="IPR012880">
    <property type="entry name" value="Gryzun"/>
</dbReference>
<evidence type="ECO:0000259" key="3">
    <source>
        <dbReference type="Pfam" id="PF11817"/>
    </source>
</evidence>
<comment type="caution">
    <text evidence="4">The sequence shown here is derived from an EMBL/GenBank/DDBJ whole genome shotgun (WGS) entry which is preliminary data.</text>
</comment>
<dbReference type="GeneID" id="43594842"/>
<proteinExistence type="predicted"/>
<dbReference type="PANTHER" id="PTHR14374">
    <property type="entry name" value="FOIE GRAS"/>
    <property type="match status" value="1"/>
</dbReference>
<reference evidence="4 5" key="1">
    <citation type="journal article" date="2018" name="IMA Fungus">
        <title>IMA Genome-F 9: Draft genome sequence of Annulohypoxylon stygium, Aspergillus mulundensis, Berkeleyomyces basicola (syn. Thielaviopsis basicola), Ceratocystis smalleyi, two Cercospora beticola strains, Coleophoma cylindrospora, Fusarium fracticaudum, Phialophora cf. hyalina, and Morchella septimelata.</title>
        <authorList>
            <person name="Wingfield B.D."/>
            <person name="Bills G.F."/>
            <person name="Dong Y."/>
            <person name="Huang W."/>
            <person name="Nel W.J."/>
            <person name="Swalarsk-Parry B.S."/>
            <person name="Vaghefi N."/>
            <person name="Wilken P.M."/>
            <person name="An Z."/>
            <person name="de Beer Z.W."/>
            <person name="De Vos L."/>
            <person name="Chen L."/>
            <person name="Duong T.A."/>
            <person name="Gao Y."/>
            <person name="Hammerbacher A."/>
            <person name="Kikkert J.R."/>
            <person name="Li Y."/>
            <person name="Li H."/>
            <person name="Li K."/>
            <person name="Li Q."/>
            <person name="Liu X."/>
            <person name="Ma X."/>
            <person name="Naidoo K."/>
            <person name="Pethybridge S.J."/>
            <person name="Sun J."/>
            <person name="Steenkamp E.T."/>
            <person name="van der Nest M.A."/>
            <person name="van Wyk S."/>
            <person name="Wingfield M.J."/>
            <person name="Xiong C."/>
            <person name="Yue Q."/>
            <person name="Zhang X."/>
        </authorList>
    </citation>
    <scope>NUCLEOTIDE SEQUENCE [LARGE SCALE GENOMIC DNA]</scope>
    <source>
        <strain evidence="4 5">BP 5553</strain>
    </source>
</reference>
<dbReference type="RefSeq" id="XP_031874670.1">
    <property type="nucleotide sequence ID" value="XM_032010616.1"/>
</dbReference>
<evidence type="ECO:0008006" key="6">
    <source>
        <dbReference type="Google" id="ProtNLM"/>
    </source>
</evidence>
<sequence>MDGYPPAYVAHNIPLLVVSGLDRSDGEPERTDGGIRITSEIPPVESGDAEALLRHFRDSDAGNLAWNGREHSGRNKFRVKIIGRDYVLPGRAAQLPASLQPTSPTTRPVLHSPLSPLSPEGPLFPDGLITSTWIEKHQDRVPSTYIAFYTFTADQNLSTKLDNQLKSDINNIKDTLSQSGYKTRLVVALLSEESVVQSPDVEERLANIRKHTGLDSKTSLFFLPPQSSAVELQAFVETITTTIYPLCIEYYRDLSKHARRKRSRGVIPPPTAPPTSGTSQTLSSQGWNVRYDFKLGVFAEFRQEMDAAVRSYESGYEGLLGPDVLEVIASWNPRWNEARLLADIFAIRILRCLLWNGNSTAAVRRWQLHRDKIRDFVDRRGKGSSTYGWEAWEARWATVMGEMIKKVSINEFRSNTSAIYLSPEKSIAIGERTQAWELLHHPGYWFYSASKHLITRRNLALAIPEEDRSPPGSSPASAIASKAYTYDIYLCPEPHEENPLPGYEGVDHCALIIDSLNKAIAEFELRGQSRLIQELQLLSAKESMKQESWKDALRILRPLWQNMTYRKEGWWDIVEEVGWALRNAAIRFGDGGSVVAVDWELMNKCFTHHPKWHYDITKSLDSITNMKTKPVVVLHESEVHSFLSASFAFEHAEGKVGEACPSQLTVSSSAISTSAPVTISELRIEFEGSMKPIVVRHSTGGEVQSQGPVVFNEVCLVDAVREGRHSQTGEADLTFRPGQRRIFEFNSPLREDGDVNAISTSFSIISDRFDFEYVHIFERTTCPDIWWGQQGMKKRIARANASALAVLPKPPKMELRFVGLEGQYYTNEPITLRLEVLNEEEVDAIASLDARLRGEGVPALTLKVAKGPSAASEEDEKSNLLASTSLPSTPLGRIASATSNTVEILIPPLDLPTVYEVAIKASYSLVSDMETPISRSMSMQLEVINPFEANYDFSPRMHLDPWPSLFTHDEPGNYGSDHDAYGLGQKWCLTARYASFATEELIVEDVAVEVIGVHGGIVCSTTKPMEVPAGGLKVGPRSLEEAQFDICTQKRSLDDRGTATLDVALAIKWRRNAEGAPVTTSTLAVPRLLVSSSEPRVLATVSYSSRIPFMIHFDVTIENPSNHFLTFGVTMEPSEKFAFSGVKQSTLQLVPLSRQTMRFRLLPSIRGDWIGPIQCVIKDRYFQKVLKISPTEGMKVDKEGILVWVPPDEDL</sequence>
<gene>
    <name evidence="4" type="ORF">BP5553_01993</name>
</gene>
<dbReference type="AlphaFoldDB" id="A0A370U2K5"/>
<feature type="domain" description="Gryzun putative trafficking through Golgi" evidence="2">
    <location>
        <begin position="632"/>
        <end position="1206"/>
    </location>
</feature>
<feature type="region of interest" description="Disordered" evidence="1">
    <location>
        <begin position="261"/>
        <end position="283"/>
    </location>
</feature>
<dbReference type="Proteomes" id="UP000254866">
    <property type="component" value="Unassembled WGS sequence"/>
</dbReference>
<evidence type="ECO:0000259" key="2">
    <source>
        <dbReference type="Pfam" id="PF07919"/>
    </source>
</evidence>
<organism evidence="4 5">
    <name type="scientific">Venustampulla echinocandica</name>
    <dbReference type="NCBI Taxonomy" id="2656787"/>
    <lineage>
        <taxon>Eukaryota</taxon>
        <taxon>Fungi</taxon>
        <taxon>Dikarya</taxon>
        <taxon>Ascomycota</taxon>
        <taxon>Pezizomycotina</taxon>
        <taxon>Leotiomycetes</taxon>
        <taxon>Helotiales</taxon>
        <taxon>Pleuroascaceae</taxon>
        <taxon>Venustampulla</taxon>
    </lineage>
</organism>
<accession>A0A370U2K5</accession>
<feature type="domain" description="Trafficking protein particle complex subunit 11" evidence="3">
    <location>
        <begin position="334"/>
        <end position="603"/>
    </location>
</feature>
<dbReference type="PANTHER" id="PTHR14374:SF0">
    <property type="entry name" value="TRAFFICKING PROTEIN PARTICLE COMPLEX SUBUNIT 11"/>
    <property type="match status" value="1"/>
</dbReference>
<dbReference type="InterPro" id="IPR021773">
    <property type="entry name" value="TPC11"/>
</dbReference>
<evidence type="ECO:0000313" key="5">
    <source>
        <dbReference type="Proteomes" id="UP000254866"/>
    </source>
</evidence>
<keyword evidence="5" id="KW-1185">Reference proteome</keyword>
<dbReference type="Pfam" id="PF07919">
    <property type="entry name" value="Gryzun"/>
    <property type="match status" value="1"/>
</dbReference>
<feature type="compositionally biased region" description="Low complexity" evidence="1">
    <location>
        <begin position="274"/>
        <end position="283"/>
    </location>
</feature>